<dbReference type="InterPro" id="IPR013057">
    <property type="entry name" value="AA_transpt_TM"/>
</dbReference>
<feature type="transmembrane region" description="Helical" evidence="7">
    <location>
        <begin position="372"/>
        <end position="392"/>
    </location>
</feature>
<organism evidence="9 10">
    <name type="scientific">Thyridium curvatum</name>
    <dbReference type="NCBI Taxonomy" id="1093900"/>
    <lineage>
        <taxon>Eukaryota</taxon>
        <taxon>Fungi</taxon>
        <taxon>Dikarya</taxon>
        <taxon>Ascomycota</taxon>
        <taxon>Pezizomycotina</taxon>
        <taxon>Sordariomycetes</taxon>
        <taxon>Sordariomycetidae</taxon>
        <taxon>Thyridiales</taxon>
        <taxon>Thyridiaceae</taxon>
        <taxon>Thyridium</taxon>
    </lineage>
</organism>
<dbReference type="PANTHER" id="PTHR22950">
    <property type="entry name" value="AMINO ACID TRANSPORTER"/>
    <property type="match status" value="1"/>
</dbReference>
<feature type="region of interest" description="Disordered" evidence="6">
    <location>
        <begin position="1"/>
        <end position="20"/>
    </location>
</feature>
<dbReference type="Proteomes" id="UP000319257">
    <property type="component" value="Unassembled WGS sequence"/>
</dbReference>
<dbReference type="EMBL" id="SKBQ01000039">
    <property type="protein sequence ID" value="TPX12886.1"/>
    <property type="molecule type" value="Genomic_DNA"/>
</dbReference>
<dbReference type="RefSeq" id="XP_030994597.1">
    <property type="nucleotide sequence ID" value="XM_031141435.1"/>
</dbReference>
<feature type="transmembrane region" description="Helical" evidence="7">
    <location>
        <begin position="80"/>
        <end position="101"/>
    </location>
</feature>
<comment type="caution">
    <text evidence="9">The sequence shown here is derived from an EMBL/GenBank/DDBJ whole genome shotgun (WGS) entry which is preliminary data.</text>
</comment>
<dbReference type="InParanoid" id="A0A507B1G7"/>
<proteinExistence type="inferred from homology"/>
<evidence type="ECO:0000256" key="4">
    <source>
        <dbReference type="ARBA" id="ARBA00022989"/>
    </source>
</evidence>
<dbReference type="GO" id="GO:0015179">
    <property type="term" value="F:L-amino acid transmembrane transporter activity"/>
    <property type="evidence" value="ECO:0007669"/>
    <property type="project" value="TreeGrafter"/>
</dbReference>
<evidence type="ECO:0000256" key="2">
    <source>
        <dbReference type="ARBA" id="ARBA00008066"/>
    </source>
</evidence>
<keyword evidence="3 7" id="KW-0812">Transmembrane</keyword>
<comment type="subcellular location">
    <subcellularLocation>
        <location evidence="1">Membrane</location>
        <topology evidence="1">Multi-pass membrane protein</topology>
    </subcellularLocation>
</comment>
<dbReference type="GeneID" id="41974213"/>
<feature type="transmembrane region" description="Helical" evidence="7">
    <location>
        <begin position="440"/>
        <end position="466"/>
    </location>
</feature>
<dbReference type="GO" id="GO:0016020">
    <property type="term" value="C:membrane"/>
    <property type="evidence" value="ECO:0007669"/>
    <property type="project" value="UniProtKB-SubCell"/>
</dbReference>
<protein>
    <recommendedName>
        <fullName evidence="8">Amino acid transporter transmembrane domain-containing protein</fullName>
    </recommendedName>
</protein>
<keyword evidence="10" id="KW-1185">Reference proteome</keyword>
<evidence type="ECO:0000256" key="6">
    <source>
        <dbReference type="SAM" id="MobiDB-lite"/>
    </source>
</evidence>
<evidence type="ECO:0000256" key="1">
    <source>
        <dbReference type="ARBA" id="ARBA00004141"/>
    </source>
</evidence>
<evidence type="ECO:0000259" key="8">
    <source>
        <dbReference type="Pfam" id="PF01490"/>
    </source>
</evidence>
<feature type="domain" description="Amino acid transporter transmembrane" evidence="8">
    <location>
        <begin position="50"/>
        <end position="462"/>
    </location>
</feature>
<keyword evidence="4 7" id="KW-1133">Transmembrane helix</keyword>
<feature type="transmembrane region" description="Helical" evidence="7">
    <location>
        <begin position="257"/>
        <end position="278"/>
    </location>
</feature>
<gene>
    <name evidence="9" type="ORF">E0L32_006766</name>
</gene>
<evidence type="ECO:0000256" key="5">
    <source>
        <dbReference type="ARBA" id="ARBA00023136"/>
    </source>
</evidence>
<feature type="transmembrane region" description="Helical" evidence="7">
    <location>
        <begin position="188"/>
        <end position="204"/>
    </location>
</feature>
<feature type="compositionally biased region" description="Basic and acidic residues" evidence="6">
    <location>
        <begin position="1"/>
        <end position="10"/>
    </location>
</feature>
<dbReference type="OrthoDB" id="40134at2759"/>
<evidence type="ECO:0000256" key="3">
    <source>
        <dbReference type="ARBA" id="ARBA00022692"/>
    </source>
</evidence>
<feature type="transmembrane region" description="Helical" evidence="7">
    <location>
        <begin position="121"/>
        <end position="140"/>
    </location>
</feature>
<accession>A0A507B1G7</accession>
<feature type="transmembrane region" description="Helical" evidence="7">
    <location>
        <begin position="398"/>
        <end position="419"/>
    </location>
</feature>
<feature type="transmembrane region" description="Helical" evidence="7">
    <location>
        <begin position="332"/>
        <end position="351"/>
    </location>
</feature>
<dbReference type="Pfam" id="PF01490">
    <property type="entry name" value="Aa_trans"/>
    <property type="match status" value="1"/>
</dbReference>
<feature type="transmembrane region" description="Helical" evidence="7">
    <location>
        <begin position="290"/>
        <end position="312"/>
    </location>
</feature>
<dbReference type="PANTHER" id="PTHR22950:SF683">
    <property type="entry name" value="AMINO ACID TRANSPORTER (EUROFUNG)"/>
    <property type="match status" value="1"/>
</dbReference>
<dbReference type="Gene3D" id="1.20.1740.10">
    <property type="entry name" value="Amino acid/polyamine transporter I"/>
    <property type="match status" value="1"/>
</dbReference>
<dbReference type="STRING" id="1093900.A0A507B1G7"/>
<name>A0A507B1G7_9PEZI</name>
<dbReference type="AlphaFoldDB" id="A0A507B1G7"/>
<comment type="similarity">
    <text evidence="2">Belongs to the amino acid/polyamine transporter 2 family.</text>
</comment>
<evidence type="ECO:0000313" key="9">
    <source>
        <dbReference type="EMBL" id="TPX12886.1"/>
    </source>
</evidence>
<evidence type="ECO:0000256" key="7">
    <source>
        <dbReference type="SAM" id="Phobius"/>
    </source>
</evidence>
<sequence length="484" mass="51870">MNDSTMKSDPDPESIAPAPSNVGEVIQDKTIQHDAVFGTITTKGPNYRNVGWIGTLALMMKTQIGLGVLSMPVVFDTFGLIPGIIVLVVVAAVTTWSDYIVGTFKLRHRHVYGIDDAGRMLFGKIGYEVFGAMYTLYFTFVSGSAMLGTSVALNALSTHGACTAVFVAVAAIAVFCLSSIQTLGRMSWVAWLGACCIIVSGKLHRNLVGNASNLARSTVFVITIAVGLQDRPSAAPPGPGPWKSDYKLANNPSFTDAISAVSTLIFTYAGTPAFFNIVAEMRDPRLYNRALYTCQITVTVVYIVVATVVYYYCGSYVSSPALGSAGPLMKKVGYGIALPGLLGSGVLLAHLPAKHVFVRVLRGSKHLTTNTAIHWVTWFGSTFSVTLVAYLVASGIPVFSGLVSLIGALFASSLTLQPYGCMWLYDHWQDSRTARWHCMVAWCAFIILAGTFITVAGTYGSIVAIVQSPDRSRPWSCADNSNST</sequence>
<evidence type="ECO:0000313" key="10">
    <source>
        <dbReference type="Proteomes" id="UP000319257"/>
    </source>
</evidence>
<feature type="transmembrane region" description="Helical" evidence="7">
    <location>
        <begin position="50"/>
        <end position="74"/>
    </location>
</feature>
<keyword evidence="5 7" id="KW-0472">Membrane</keyword>
<reference evidence="9 10" key="1">
    <citation type="submission" date="2019-06" db="EMBL/GenBank/DDBJ databases">
        <title>Draft genome sequence of the filamentous fungus Phialemoniopsis curvata isolated from diesel fuel.</title>
        <authorList>
            <person name="Varaljay V.A."/>
            <person name="Lyon W.J."/>
            <person name="Crouch A.L."/>
            <person name="Drake C.E."/>
            <person name="Hollomon J.M."/>
            <person name="Nadeau L.J."/>
            <person name="Nunn H.S."/>
            <person name="Stevenson B.S."/>
            <person name="Bojanowski C.L."/>
            <person name="Crookes-Goodson W.J."/>
        </authorList>
    </citation>
    <scope>NUCLEOTIDE SEQUENCE [LARGE SCALE GENOMIC DNA]</scope>
    <source>
        <strain evidence="9 10">D216</strain>
    </source>
</reference>
<feature type="transmembrane region" description="Helical" evidence="7">
    <location>
        <begin position="152"/>
        <end position="176"/>
    </location>
</feature>